<dbReference type="AlphaFoldDB" id="A0A9N8LS49"/>
<proteinExistence type="predicted"/>
<comment type="caution">
    <text evidence="2">The sequence shown here is derived from an EMBL/GenBank/DDBJ whole genome shotgun (WGS) entry which is preliminary data.</text>
</comment>
<evidence type="ECO:0000256" key="1">
    <source>
        <dbReference type="SAM" id="MobiDB-lite"/>
    </source>
</evidence>
<protein>
    <submittedName>
        <fullName evidence="2">Uncharacterized protein</fullName>
    </submittedName>
</protein>
<reference evidence="2 3" key="1">
    <citation type="submission" date="2020-10" db="EMBL/GenBank/DDBJ databases">
        <authorList>
            <person name="Sedaghatjoo S."/>
        </authorList>
    </citation>
    <scope>NUCLEOTIDE SEQUENCE [LARGE SCALE GENOMIC DNA]</scope>
    <source>
        <strain evidence="2 3">LLFL</strain>
    </source>
</reference>
<keyword evidence="3" id="KW-1185">Reference proteome</keyword>
<feature type="compositionally biased region" description="Low complexity" evidence="1">
    <location>
        <begin position="94"/>
        <end position="124"/>
    </location>
</feature>
<dbReference type="Gene3D" id="3.60.150.10">
    <property type="entry name" value="Chorismate synthase AroC"/>
    <property type="match status" value="1"/>
</dbReference>
<gene>
    <name evidence="2" type="ORF">JKILLFL_G5768</name>
</gene>
<dbReference type="EMBL" id="CAJHJF010002424">
    <property type="protein sequence ID" value="CAD6926191.1"/>
    <property type="molecule type" value="Genomic_DNA"/>
</dbReference>
<organism evidence="2 3">
    <name type="scientific">Tilletia laevis</name>
    <dbReference type="NCBI Taxonomy" id="157183"/>
    <lineage>
        <taxon>Eukaryota</taxon>
        <taxon>Fungi</taxon>
        <taxon>Dikarya</taxon>
        <taxon>Basidiomycota</taxon>
        <taxon>Ustilaginomycotina</taxon>
        <taxon>Exobasidiomycetes</taxon>
        <taxon>Tilletiales</taxon>
        <taxon>Tilletiaceae</taxon>
        <taxon>Tilletia</taxon>
    </lineage>
</organism>
<dbReference type="InterPro" id="IPR035904">
    <property type="entry name" value="Chorismate_synth_AroC_sf"/>
</dbReference>
<accession>A0A9N8LS49</accession>
<feature type="region of interest" description="Disordered" evidence="1">
    <location>
        <begin position="88"/>
        <end position="186"/>
    </location>
</feature>
<feature type="compositionally biased region" description="Low complexity" evidence="1">
    <location>
        <begin position="146"/>
        <end position="159"/>
    </location>
</feature>
<evidence type="ECO:0000313" key="3">
    <source>
        <dbReference type="Proteomes" id="UP000836404"/>
    </source>
</evidence>
<sequence>MTDAFGVEFVAFVSSVGKIHIPRFPEESLTIGQSAQGTDPLGEDGEEPLSEEFRKLLSTVTREAVDQNLMWCPHAEAAKKMEERVIAAKDAHDSASPMAKTSTSASASSHPPPSRRSSARPATPERTAFSPPGDVMTLVSCPEPCPSSRRWPHSSSSTPCSHRTDASLRRLGSGWGDETGSTGRER</sequence>
<dbReference type="Proteomes" id="UP000836404">
    <property type="component" value="Unassembled WGS sequence"/>
</dbReference>
<evidence type="ECO:0000313" key="2">
    <source>
        <dbReference type="EMBL" id="CAD6926191.1"/>
    </source>
</evidence>
<name>A0A9N8LS49_9BASI</name>